<accession>A0A2Z6QGJ9</accession>
<dbReference type="InterPro" id="IPR012677">
    <property type="entry name" value="Nucleotide-bd_a/b_plait_sf"/>
</dbReference>
<feature type="compositionally biased region" description="Polar residues" evidence="1">
    <location>
        <begin position="73"/>
        <end position="90"/>
    </location>
</feature>
<evidence type="ECO:0000313" key="2">
    <source>
        <dbReference type="EMBL" id="GBB83931.1"/>
    </source>
</evidence>
<reference evidence="2 3" key="1">
    <citation type="submission" date="2017-11" db="EMBL/GenBank/DDBJ databases">
        <title>The genome of Rhizophagus clarus HR1 reveals common genetic basis of auxotrophy among arbuscular mycorrhizal fungi.</title>
        <authorList>
            <person name="Kobayashi Y."/>
        </authorList>
    </citation>
    <scope>NUCLEOTIDE SEQUENCE [LARGE SCALE GENOMIC DNA]</scope>
    <source>
        <strain evidence="2 3">HR1</strain>
    </source>
</reference>
<dbReference type="AlphaFoldDB" id="A0A2Z6QGJ9"/>
<dbReference type="CDD" id="cd00590">
    <property type="entry name" value="RRM_SF"/>
    <property type="match status" value="1"/>
</dbReference>
<feature type="region of interest" description="Disordered" evidence="1">
    <location>
        <begin position="331"/>
        <end position="411"/>
    </location>
</feature>
<feature type="region of interest" description="Disordered" evidence="1">
    <location>
        <begin position="1"/>
        <end position="90"/>
    </location>
</feature>
<keyword evidence="3" id="KW-1185">Reference proteome</keyword>
<evidence type="ECO:0000313" key="3">
    <source>
        <dbReference type="Proteomes" id="UP000247702"/>
    </source>
</evidence>
<feature type="compositionally biased region" description="Polar residues" evidence="1">
    <location>
        <begin position="370"/>
        <end position="401"/>
    </location>
</feature>
<comment type="caution">
    <text evidence="2">The sequence shown here is derived from an EMBL/GenBank/DDBJ whole genome shotgun (WGS) entry which is preliminary data.</text>
</comment>
<organism evidence="2 3">
    <name type="scientific">Rhizophagus clarus</name>
    <dbReference type="NCBI Taxonomy" id="94130"/>
    <lineage>
        <taxon>Eukaryota</taxon>
        <taxon>Fungi</taxon>
        <taxon>Fungi incertae sedis</taxon>
        <taxon>Mucoromycota</taxon>
        <taxon>Glomeromycotina</taxon>
        <taxon>Glomeromycetes</taxon>
        <taxon>Glomerales</taxon>
        <taxon>Glomeraceae</taxon>
        <taxon>Rhizophagus</taxon>
    </lineage>
</organism>
<proteinExistence type="predicted"/>
<dbReference type="SUPFAM" id="SSF54928">
    <property type="entry name" value="RNA-binding domain, RBD"/>
    <property type="match status" value="1"/>
</dbReference>
<dbReference type="Proteomes" id="UP000247702">
    <property type="component" value="Unassembled WGS sequence"/>
</dbReference>
<gene>
    <name evidence="2" type="ORF">RclHR1_10590013</name>
</gene>
<name>A0A2Z6QGJ9_9GLOM</name>
<dbReference type="GO" id="GO:0003676">
    <property type="term" value="F:nucleic acid binding"/>
    <property type="evidence" value="ECO:0007669"/>
    <property type="project" value="InterPro"/>
</dbReference>
<dbReference type="InterPro" id="IPR035979">
    <property type="entry name" value="RBD_domain_sf"/>
</dbReference>
<protein>
    <recommendedName>
        <fullName evidence="4">RRM domain-containing protein</fullName>
    </recommendedName>
</protein>
<sequence>MPNNVARRGRGSFNPNSRKASRHKRRKDNNNSDNSGSDGENTVQQKRSRTIFEQAMDENIITDTAADVRVDGPSSSPNENNTASTSLSSHPNIAAALSAPSNNASDEFNASMHGRTMTSASLPNASPDKATADDFPVDQLPVQIPTFSIDKNDFQAAATPNSATETLKLFSTNKALIDAINNAFLETYEAYTGKAKMTSSGDFKRLVIHFQIMEACDACVGVVHQQFSDLAFHAHDPKQLQSDEDLLAIQITDIPFFLTKENIVSYFKKFGNIASYQDIDLAPLTRDLGAKAVNVPLSLHSYKPKRWAYVTFNSQETMDAAMEQIIGCAPNQCPSRQQRGRTRGSDPVAALKERFNINQLARPKERSRSGSRSCLHSKGPGNSQSSQSHRPPANTHNTNIPHRNHSKSSDKCARSVSFSTVLCTPPPFSTPNQAITMSPHKAANILSLLKSL</sequence>
<dbReference type="Gene3D" id="3.30.70.330">
    <property type="match status" value="1"/>
</dbReference>
<evidence type="ECO:0008006" key="4">
    <source>
        <dbReference type="Google" id="ProtNLM"/>
    </source>
</evidence>
<dbReference type="EMBL" id="BEXD01000068">
    <property type="protein sequence ID" value="GBB83931.1"/>
    <property type="molecule type" value="Genomic_DNA"/>
</dbReference>
<evidence type="ECO:0000256" key="1">
    <source>
        <dbReference type="SAM" id="MobiDB-lite"/>
    </source>
</evidence>